<dbReference type="RefSeq" id="WP_379918380.1">
    <property type="nucleotide sequence ID" value="NZ_JBHUDD010000157.1"/>
</dbReference>
<sequence length="275" mass="28571">MGFHRPDRIEDGLAALAAGASVIAGGTDWYPARGDGPVPQNVLDVTRLPGFRGIDRTDTGWRIGAAATWSDVARADLPPAFDGLKQAARMVGSIQIQNAGTVGGNICNASPAADGIPPLLTLDAEVDVIGPDGIRHMPLAQFITGVRQTELGQDELLRSVHIPDPSGAGASFQKLGARKYLVISIAMVAALVRVDAGRVAEARVAVGACSPVAGRLPVLEQALIGAYPDDLMRIVTPAHLEGLSPITDVRGSAEYRLDVVAELVARAVQQAAKGA</sequence>
<evidence type="ECO:0000313" key="6">
    <source>
        <dbReference type="Proteomes" id="UP001597186"/>
    </source>
</evidence>
<dbReference type="PANTHER" id="PTHR42659:SF2">
    <property type="entry name" value="XANTHINE DEHYDROGENASE SUBUNIT C-RELATED"/>
    <property type="match status" value="1"/>
</dbReference>
<dbReference type="Gene3D" id="3.30.390.50">
    <property type="entry name" value="CO dehydrogenase flavoprotein, C-terminal domain"/>
    <property type="match status" value="1"/>
</dbReference>
<dbReference type="SMART" id="SM01092">
    <property type="entry name" value="CO_deh_flav_C"/>
    <property type="match status" value="1"/>
</dbReference>
<dbReference type="InterPro" id="IPR051312">
    <property type="entry name" value="Diverse_Substr_Oxidored"/>
</dbReference>
<evidence type="ECO:0000259" key="4">
    <source>
        <dbReference type="PROSITE" id="PS51387"/>
    </source>
</evidence>
<feature type="domain" description="FAD-binding PCMH-type" evidence="4">
    <location>
        <begin position="1"/>
        <end position="167"/>
    </location>
</feature>
<keyword evidence="2" id="KW-0274">FAD</keyword>
<name>A0ABW4EML7_9RHOB</name>
<dbReference type="Gene3D" id="3.30.465.10">
    <property type="match status" value="1"/>
</dbReference>
<keyword evidence="6" id="KW-1185">Reference proteome</keyword>
<accession>A0ABW4EML7</accession>
<dbReference type="Pfam" id="PF00941">
    <property type="entry name" value="FAD_binding_5"/>
    <property type="match status" value="1"/>
</dbReference>
<evidence type="ECO:0000313" key="5">
    <source>
        <dbReference type="EMBL" id="MFD1511314.1"/>
    </source>
</evidence>
<dbReference type="SUPFAM" id="SSF55447">
    <property type="entry name" value="CO dehydrogenase flavoprotein C-terminal domain-like"/>
    <property type="match status" value="1"/>
</dbReference>
<keyword evidence="3" id="KW-0560">Oxidoreductase</keyword>
<reference evidence="6" key="1">
    <citation type="journal article" date="2019" name="Int. J. Syst. Evol. Microbiol.">
        <title>The Global Catalogue of Microorganisms (GCM) 10K type strain sequencing project: providing services to taxonomists for standard genome sequencing and annotation.</title>
        <authorList>
            <consortium name="The Broad Institute Genomics Platform"/>
            <consortium name="The Broad Institute Genome Sequencing Center for Infectious Disease"/>
            <person name="Wu L."/>
            <person name="Ma J."/>
        </authorList>
    </citation>
    <scope>NUCLEOTIDE SEQUENCE [LARGE SCALE GENOMIC DNA]</scope>
    <source>
        <strain evidence="6">CGMCC 1.12477</strain>
    </source>
</reference>
<keyword evidence="1" id="KW-0285">Flavoprotein</keyword>
<gene>
    <name evidence="5" type="ORF">ACFTOW_18185</name>
</gene>
<proteinExistence type="predicted"/>
<dbReference type="SUPFAM" id="SSF56176">
    <property type="entry name" value="FAD-binding/transporter-associated domain-like"/>
    <property type="match status" value="1"/>
</dbReference>
<evidence type="ECO:0000256" key="3">
    <source>
        <dbReference type="ARBA" id="ARBA00023002"/>
    </source>
</evidence>
<dbReference type="InterPro" id="IPR036683">
    <property type="entry name" value="CO_DH_flav_C_dom_sf"/>
</dbReference>
<dbReference type="InterPro" id="IPR002346">
    <property type="entry name" value="Mopterin_DH_FAD-bd"/>
</dbReference>
<dbReference type="Proteomes" id="UP001597186">
    <property type="component" value="Unassembled WGS sequence"/>
</dbReference>
<comment type="caution">
    <text evidence="5">The sequence shown here is derived from an EMBL/GenBank/DDBJ whole genome shotgun (WGS) entry which is preliminary data.</text>
</comment>
<dbReference type="PANTHER" id="PTHR42659">
    <property type="entry name" value="XANTHINE DEHYDROGENASE SUBUNIT C-RELATED"/>
    <property type="match status" value="1"/>
</dbReference>
<dbReference type="Pfam" id="PF03450">
    <property type="entry name" value="CO_deh_flav_C"/>
    <property type="match status" value="1"/>
</dbReference>
<dbReference type="InterPro" id="IPR016166">
    <property type="entry name" value="FAD-bd_PCMH"/>
</dbReference>
<dbReference type="EMBL" id="JBHUDD010000157">
    <property type="protein sequence ID" value="MFD1511314.1"/>
    <property type="molecule type" value="Genomic_DNA"/>
</dbReference>
<protein>
    <submittedName>
        <fullName evidence="5">FAD binding domain-containing protein</fullName>
    </submittedName>
</protein>
<dbReference type="InterPro" id="IPR005107">
    <property type="entry name" value="CO_DH_flav_C"/>
</dbReference>
<dbReference type="PROSITE" id="PS51387">
    <property type="entry name" value="FAD_PCMH"/>
    <property type="match status" value="1"/>
</dbReference>
<organism evidence="5 6">
    <name type="scientific">Lacimonas salitolerans</name>
    <dbReference type="NCBI Taxonomy" id="1323750"/>
    <lineage>
        <taxon>Bacteria</taxon>
        <taxon>Pseudomonadati</taxon>
        <taxon>Pseudomonadota</taxon>
        <taxon>Alphaproteobacteria</taxon>
        <taxon>Rhodobacterales</taxon>
        <taxon>Paracoccaceae</taxon>
        <taxon>Lacimonas</taxon>
    </lineage>
</organism>
<evidence type="ECO:0000256" key="1">
    <source>
        <dbReference type="ARBA" id="ARBA00022630"/>
    </source>
</evidence>
<dbReference type="InterPro" id="IPR016169">
    <property type="entry name" value="FAD-bd_PCMH_sub2"/>
</dbReference>
<evidence type="ECO:0000256" key="2">
    <source>
        <dbReference type="ARBA" id="ARBA00022827"/>
    </source>
</evidence>
<dbReference type="InterPro" id="IPR036318">
    <property type="entry name" value="FAD-bd_PCMH-like_sf"/>
</dbReference>